<comment type="caution">
    <text evidence="1">The sequence shown here is derived from an EMBL/GenBank/DDBJ whole genome shotgun (WGS) entry which is preliminary data.</text>
</comment>
<proteinExistence type="predicted"/>
<dbReference type="EMBL" id="JAAOMP010000036">
    <property type="protein sequence ID" value="MBU2759381.1"/>
    <property type="molecule type" value="Genomic_DNA"/>
</dbReference>
<evidence type="ECO:0000313" key="2">
    <source>
        <dbReference type="Proteomes" id="UP000755654"/>
    </source>
</evidence>
<reference evidence="1 2" key="1">
    <citation type="journal article" date="2021" name="ISME J.">
        <title>Genomic evolution of the class Acidithiobacillia: deep-branching Proteobacteria living in extreme acidic conditions.</title>
        <authorList>
            <person name="Moya-Beltran A."/>
            <person name="Beard S."/>
            <person name="Rojas-Villalobos C."/>
            <person name="Issotta F."/>
            <person name="Gallardo Y."/>
            <person name="Ulloa R."/>
            <person name="Giaveno A."/>
            <person name="Degli Esposti M."/>
            <person name="Johnson D.B."/>
            <person name="Quatrini R."/>
        </authorList>
    </citation>
    <scope>NUCLEOTIDE SEQUENCE [LARGE SCALE GENOMIC DNA]</scope>
    <source>
        <strain evidence="1 2">RW2</strain>
    </source>
</reference>
<sequence length="83" mass="9032">MGMMSPVFRERNYSRIKRLKGQNLSDSTVAGIVGDETGEEVSPQDITSYLKLNALASDQMLVSKETMRVVNGSAAEDGEPQPV</sequence>
<dbReference type="Proteomes" id="UP000755654">
    <property type="component" value="Unassembled WGS sequence"/>
</dbReference>
<gene>
    <name evidence="1" type="ORF">HAP95_04235</name>
</gene>
<evidence type="ECO:0000313" key="1">
    <source>
        <dbReference type="EMBL" id="MBU2759381.1"/>
    </source>
</evidence>
<name>A0ABS5ZWH0_9PROT</name>
<keyword evidence="2" id="KW-1185">Reference proteome</keyword>
<dbReference type="RefSeq" id="WP_215883097.1">
    <property type="nucleotide sequence ID" value="NZ_JAAOMP010000036.1"/>
</dbReference>
<organism evidence="1 2">
    <name type="scientific">Acidithiobacillus sulfurivorans</name>
    <dbReference type="NCBI Taxonomy" id="1958756"/>
    <lineage>
        <taxon>Bacteria</taxon>
        <taxon>Pseudomonadati</taxon>
        <taxon>Pseudomonadota</taxon>
        <taxon>Acidithiobacillia</taxon>
        <taxon>Acidithiobacillales</taxon>
        <taxon>Acidithiobacillaceae</taxon>
        <taxon>Acidithiobacillus</taxon>
    </lineage>
</organism>
<accession>A0ABS5ZWH0</accession>
<protein>
    <submittedName>
        <fullName evidence="1">Uncharacterized protein</fullName>
    </submittedName>
</protein>